<dbReference type="EC" id="3.1.-.-" evidence="19"/>
<keyword evidence="13 19" id="KW-0411">Iron-sulfur</keyword>
<evidence type="ECO:0000256" key="4">
    <source>
        <dbReference type="ARBA" id="ARBA00022705"/>
    </source>
</evidence>
<keyword evidence="10 19" id="KW-0347">Helicase</keyword>
<keyword evidence="12 19" id="KW-0408">Iron</keyword>
<reference evidence="23" key="1">
    <citation type="journal article" date="2023" name="G3 (Bethesda)">
        <title>Whole genome assemblies of Zophobas morio and Tenebrio molitor.</title>
        <authorList>
            <person name="Kaur S."/>
            <person name="Stinson S.A."/>
            <person name="diCenzo G.C."/>
        </authorList>
    </citation>
    <scope>NUCLEOTIDE SEQUENCE</scope>
    <source>
        <strain evidence="23">QUZm001</strain>
    </source>
</reference>
<name>A0AA38LZ55_9CUCU</name>
<evidence type="ECO:0000256" key="18">
    <source>
        <dbReference type="ARBA" id="ARBA00047995"/>
    </source>
</evidence>
<evidence type="ECO:0000256" key="15">
    <source>
        <dbReference type="ARBA" id="ARBA00023204"/>
    </source>
</evidence>
<feature type="domain" description="DNA replication factor Dna2 N-terminal" evidence="20">
    <location>
        <begin position="98"/>
        <end position="129"/>
    </location>
</feature>
<accession>A0AA38LZ55</accession>
<evidence type="ECO:0000256" key="5">
    <source>
        <dbReference type="ARBA" id="ARBA00022722"/>
    </source>
</evidence>
<dbReference type="InterPro" id="IPR014808">
    <property type="entry name" value="DNA_replication_fac_Dna2_N"/>
</dbReference>
<evidence type="ECO:0000256" key="11">
    <source>
        <dbReference type="ARBA" id="ARBA00022840"/>
    </source>
</evidence>
<evidence type="ECO:0000259" key="21">
    <source>
        <dbReference type="Pfam" id="PF13086"/>
    </source>
</evidence>
<keyword evidence="16 19" id="KW-0539">Nucleus</keyword>
<dbReference type="PANTHER" id="PTHR10887">
    <property type="entry name" value="DNA2/NAM7 HELICASE FAMILY"/>
    <property type="match status" value="1"/>
</dbReference>
<dbReference type="EC" id="3.6.4.12" evidence="19"/>
<feature type="domain" description="DNA2/NAM7 helicase helicase" evidence="21">
    <location>
        <begin position="404"/>
        <end position="459"/>
    </location>
</feature>
<evidence type="ECO:0000256" key="17">
    <source>
        <dbReference type="ARBA" id="ARBA00023268"/>
    </source>
</evidence>
<organism evidence="23 24">
    <name type="scientific">Zophobas morio</name>
    <dbReference type="NCBI Taxonomy" id="2755281"/>
    <lineage>
        <taxon>Eukaryota</taxon>
        <taxon>Metazoa</taxon>
        <taxon>Ecdysozoa</taxon>
        <taxon>Arthropoda</taxon>
        <taxon>Hexapoda</taxon>
        <taxon>Insecta</taxon>
        <taxon>Pterygota</taxon>
        <taxon>Neoptera</taxon>
        <taxon>Endopterygota</taxon>
        <taxon>Coleoptera</taxon>
        <taxon>Polyphaga</taxon>
        <taxon>Cucujiformia</taxon>
        <taxon>Tenebrionidae</taxon>
        <taxon>Zophobas</taxon>
    </lineage>
</organism>
<evidence type="ECO:0000256" key="12">
    <source>
        <dbReference type="ARBA" id="ARBA00023004"/>
    </source>
</evidence>
<dbReference type="AlphaFoldDB" id="A0AA38LZ55"/>
<dbReference type="CDD" id="cd18808">
    <property type="entry name" value="SF1_C_Upf1"/>
    <property type="match status" value="1"/>
</dbReference>
<evidence type="ECO:0000256" key="6">
    <source>
        <dbReference type="ARBA" id="ARBA00022723"/>
    </source>
</evidence>
<feature type="domain" description="DNA2/NAM7 helicase helicase" evidence="21">
    <location>
        <begin position="334"/>
        <end position="400"/>
    </location>
</feature>
<dbReference type="InterPro" id="IPR041679">
    <property type="entry name" value="DNA2/NAM7-like_C"/>
</dbReference>
<evidence type="ECO:0000256" key="16">
    <source>
        <dbReference type="ARBA" id="ARBA00023242"/>
    </source>
</evidence>
<keyword evidence="17 19" id="KW-0511">Multifunctional enzyme</keyword>
<dbReference type="GO" id="GO:0005524">
    <property type="term" value="F:ATP binding"/>
    <property type="evidence" value="ECO:0007669"/>
    <property type="project" value="UniProtKB-UniRule"/>
</dbReference>
<keyword evidence="3 19" id="KW-0004">4Fe-4S</keyword>
<gene>
    <name evidence="23" type="ORF">Zmor_012420</name>
</gene>
<comment type="caution">
    <text evidence="23">The sequence shown here is derived from an EMBL/GenBank/DDBJ whole genome shotgun (WGS) entry which is preliminary data.</text>
</comment>
<dbReference type="Pfam" id="PF13087">
    <property type="entry name" value="AAA_12"/>
    <property type="match status" value="1"/>
</dbReference>
<dbReference type="Gene3D" id="3.90.320.10">
    <property type="match status" value="1"/>
</dbReference>
<keyword evidence="5 19" id="KW-0540">Nuclease</keyword>
<evidence type="ECO:0000256" key="9">
    <source>
        <dbReference type="ARBA" id="ARBA00022801"/>
    </source>
</evidence>
<dbReference type="GO" id="GO:0017116">
    <property type="term" value="F:single-stranded DNA helicase activity"/>
    <property type="evidence" value="ECO:0007669"/>
    <property type="project" value="UniProtKB-UniRule"/>
</dbReference>
<evidence type="ECO:0000256" key="10">
    <source>
        <dbReference type="ARBA" id="ARBA00022806"/>
    </source>
</evidence>
<evidence type="ECO:0000256" key="14">
    <source>
        <dbReference type="ARBA" id="ARBA00023125"/>
    </source>
</evidence>
<dbReference type="InterPro" id="IPR011604">
    <property type="entry name" value="PDDEXK-like_dom_sf"/>
</dbReference>
<evidence type="ECO:0000256" key="7">
    <source>
        <dbReference type="ARBA" id="ARBA00022741"/>
    </source>
</evidence>
<evidence type="ECO:0000259" key="20">
    <source>
        <dbReference type="Pfam" id="PF08696"/>
    </source>
</evidence>
<dbReference type="GO" id="GO:0005737">
    <property type="term" value="C:cytoplasm"/>
    <property type="evidence" value="ECO:0007669"/>
    <property type="project" value="TreeGrafter"/>
</dbReference>
<dbReference type="GO" id="GO:0005634">
    <property type="term" value="C:nucleus"/>
    <property type="evidence" value="ECO:0007669"/>
    <property type="project" value="UniProtKB-SubCell"/>
</dbReference>
<dbReference type="GO" id="GO:0071932">
    <property type="term" value="P:replication fork reversal"/>
    <property type="evidence" value="ECO:0007669"/>
    <property type="project" value="TreeGrafter"/>
</dbReference>
<dbReference type="PANTHER" id="PTHR10887:SF433">
    <property type="entry name" value="DNA REPLICATION ATP-DEPENDENT HELICASE_NUCLEASE DNA2"/>
    <property type="match status" value="1"/>
</dbReference>
<keyword evidence="11 19" id="KW-0067">ATP-binding</keyword>
<dbReference type="Pfam" id="PF08696">
    <property type="entry name" value="Dna2"/>
    <property type="match status" value="2"/>
</dbReference>
<dbReference type="GO" id="GO:0033567">
    <property type="term" value="P:DNA replication, Okazaki fragment processing"/>
    <property type="evidence" value="ECO:0007669"/>
    <property type="project" value="UniProtKB-UniRule"/>
</dbReference>
<dbReference type="Gene3D" id="3.40.50.300">
    <property type="entry name" value="P-loop containing nucleotide triphosphate hydrolases"/>
    <property type="match status" value="3"/>
</dbReference>
<dbReference type="GO" id="GO:0017108">
    <property type="term" value="F:5'-flap endonuclease activity"/>
    <property type="evidence" value="ECO:0007669"/>
    <property type="project" value="UniProtKB-UniRule"/>
</dbReference>
<dbReference type="Proteomes" id="UP001168821">
    <property type="component" value="Unassembled WGS sequence"/>
</dbReference>
<keyword evidence="8 19" id="KW-0227">DNA damage</keyword>
<proteinExistence type="inferred from homology"/>
<keyword evidence="15 19" id="KW-0234">DNA repair</keyword>
<evidence type="ECO:0000256" key="1">
    <source>
        <dbReference type="ARBA" id="ARBA00001966"/>
    </source>
</evidence>
<protein>
    <recommendedName>
        <fullName evidence="19">DNA replication ATP-dependent helicase/nuclease</fullName>
        <ecNumber evidence="19">3.1.-.-</ecNumber>
        <ecNumber evidence="19">3.6.4.12</ecNumber>
    </recommendedName>
</protein>
<evidence type="ECO:0000256" key="2">
    <source>
        <dbReference type="ARBA" id="ARBA00007913"/>
    </source>
</evidence>
<evidence type="ECO:0000256" key="19">
    <source>
        <dbReference type="RuleBase" id="RU367041"/>
    </source>
</evidence>
<evidence type="ECO:0000256" key="13">
    <source>
        <dbReference type="ARBA" id="ARBA00023014"/>
    </source>
</evidence>
<evidence type="ECO:0000256" key="3">
    <source>
        <dbReference type="ARBA" id="ARBA00022485"/>
    </source>
</evidence>
<keyword evidence="7 19" id="KW-0547">Nucleotide-binding</keyword>
<keyword evidence="4 19" id="KW-0235">DNA replication</keyword>
<dbReference type="InterPro" id="IPR041677">
    <property type="entry name" value="DNA2/NAM7_AAA_11"/>
</dbReference>
<sequence>MIVLYPDRLVSITRVTEGISCLRKAVLGEKLKGLSLNEDVLFGTILHEIFEKALIHNNFSNIFLKNTLTHLLLQRADELIAIDAIEHRVYDNIGNPSNANLLKVTRILHTEEGYWSPMYGLKGKIDATVVFETLSGEQYLAPLEFKTKNPSQSKSMITHRGQVILYTMLMNSRYGNVSKGYLYYLSEKSLVEVTCSSVRGTYFKDEFIVYFKRIDHTTTSNKNKLLFTAGDFVVLSTMENQYGLATGYVKTISKFMVSIRVKNPFLKRGNALFRLDKCENNPQPYKSRDNLMRLMKPGVELYQNLRQLVIDKRAPEFYDESEVPFKLSSKFFIELNESQRNVIRKVVYSKDYALVLGMPGGGKTTVIAHIIKQLAFSGKSVLVASYTHTAVDNILLKLIELGASTCFGINHPLLMMRTFDYCIIDEASQITLPTILGPLLCSRKFVLVGDHNQLPPLVKCSKAALMGLQETLFKILTQAHPRSMTELVYQYRMNSDISLISSHLIYDYRLKCATPSTAAKHLVLKIPVSFAKSIIALYLIYSLLFVVEISDNLESFNACGILNVFESKLASFLALALIKCGVSAGNVGIITPYHSQTLLIKENLIKSEFLSTLEVFTIDKYQGKDKLVIILSFVRSNSLSLVGSLLEDSRRLNVAFTRAKEKVAILKQCLRPSIIL</sequence>
<comment type="subcellular location">
    <subcellularLocation>
        <location evidence="19">Nucleus</location>
    </subcellularLocation>
    <subcellularLocation>
        <location evidence="19">Chromosome</location>
    </subcellularLocation>
</comment>
<dbReference type="GO" id="GO:0006281">
    <property type="term" value="P:DNA repair"/>
    <property type="evidence" value="ECO:0007669"/>
    <property type="project" value="UniProtKB-KW"/>
</dbReference>
<dbReference type="InterPro" id="IPR027417">
    <property type="entry name" value="P-loop_NTPase"/>
</dbReference>
<dbReference type="InterPro" id="IPR047187">
    <property type="entry name" value="SF1_C_Upf1"/>
</dbReference>
<keyword evidence="24" id="KW-1185">Reference proteome</keyword>
<dbReference type="InterPro" id="IPR045055">
    <property type="entry name" value="DNA2/NAM7-like"/>
</dbReference>
<feature type="domain" description="DNA2/NAM7 helicase-like C-terminal" evidence="22">
    <location>
        <begin position="468"/>
        <end position="666"/>
    </location>
</feature>
<dbReference type="SUPFAM" id="SSF52540">
    <property type="entry name" value="P-loop containing nucleoside triphosphate hydrolases"/>
    <property type="match status" value="1"/>
</dbReference>
<comment type="similarity">
    <text evidence="2 19">Belongs to the DNA2/NAM7 helicase family.</text>
</comment>
<comment type="cofactor">
    <cofactor evidence="1">
        <name>[4Fe-4S] cluster</name>
        <dbReference type="ChEBI" id="CHEBI:49883"/>
    </cofactor>
</comment>
<keyword evidence="9 19" id="KW-0378">Hydrolase</keyword>
<keyword evidence="14 19" id="KW-0238">DNA-binding</keyword>
<dbReference type="Pfam" id="PF13086">
    <property type="entry name" value="AAA_11"/>
    <property type="match status" value="2"/>
</dbReference>
<keyword evidence="19" id="KW-0158">Chromosome</keyword>
<feature type="domain" description="DNA replication factor Dna2 N-terminal" evidence="20">
    <location>
        <begin position="1"/>
        <end position="93"/>
    </location>
</feature>
<dbReference type="EMBL" id="JALNTZ010003997">
    <property type="protein sequence ID" value="KAJ3615625.1"/>
    <property type="molecule type" value="Genomic_DNA"/>
</dbReference>
<keyword evidence="6 19" id="KW-0479">Metal-binding</keyword>
<evidence type="ECO:0000313" key="24">
    <source>
        <dbReference type="Proteomes" id="UP001168821"/>
    </source>
</evidence>
<comment type="catalytic activity">
    <reaction evidence="18 19">
        <text>ATP + H2O = ADP + phosphate + H(+)</text>
        <dbReference type="Rhea" id="RHEA:13065"/>
        <dbReference type="ChEBI" id="CHEBI:15377"/>
        <dbReference type="ChEBI" id="CHEBI:15378"/>
        <dbReference type="ChEBI" id="CHEBI:30616"/>
        <dbReference type="ChEBI" id="CHEBI:43474"/>
        <dbReference type="ChEBI" id="CHEBI:456216"/>
        <dbReference type="EC" id="3.6.4.12"/>
    </reaction>
</comment>
<dbReference type="GO" id="GO:0051539">
    <property type="term" value="F:4 iron, 4 sulfur cluster binding"/>
    <property type="evidence" value="ECO:0007669"/>
    <property type="project" value="UniProtKB-UniRule"/>
</dbReference>
<evidence type="ECO:0000256" key="8">
    <source>
        <dbReference type="ARBA" id="ARBA00022763"/>
    </source>
</evidence>
<evidence type="ECO:0000259" key="22">
    <source>
        <dbReference type="Pfam" id="PF13087"/>
    </source>
</evidence>
<comment type="function">
    <text evidence="19">Key enzyme involved in DNA replication and DNA repair. Involved in Okazaki fragments processing by cleaving long flaps that escape FEN1: flaps that are longer than 27 nucleotides are coated by replication protein A complex (RPA), leading to recruit DNA2 which cleaves the flap until it is too short to bind RPA and becomes a substrate for FEN1. Also involved in 5'-end resection of DNA during double-strand break (DSB) repair by mediating the cleavage of 5'-ssDNA.</text>
</comment>
<dbReference type="GO" id="GO:0046872">
    <property type="term" value="F:metal ion binding"/>
    <property type="evidence" value="ECO:0007669"/>
    <property type="project" value="UniProtKB-UniRule"/>
</dbReference>
<dbReference type="GO" id="GO:0003677">
    <property type="term" value="F:DNA binding"/>
    <property type="evidence" value="ECO:0007669"/>
    <property type="project" value="UniProtKB-UniRule"/>
</dbReference>
<dbReference type="GO" id="GO:0005694">
    <property type="term" value="C:chromosome"/>
    <property type="evidence" value="ECO:0007669"/>
    <property type="project" value="UniProtKB-SubCell"/>
</dbReference>
<evidence type="ECO:0000313" key="23">
    <source>
        <dbReference type="EMBL" id="KAJ3615625.1"/>
    </source>
</evidence>